<protein>
    <submittedName>
        <fullName evidence="1 2">Uncharacterized protein</fullName>
    </submittedName>
</protein>
<keyword evidence="3" id="KW-1185">Reference proteome</keyword>
<organism evidence="1">
    <name type="scientific">Physcomitrium patens</name>
    <name type="common">Spreading-leaved earth moss</name>
    <name type="synonym">Physcomitrella patens</name>
    <dbReference type="NCBI Taxonomy" id="3218"/>
    <lineage>
        <taxon>Eukaryota</taxon>
        <taxon>Viridiplantae</taxon>
        <taxon>Streptophyta</taxon>
        <taxon>Embryophyta</taxon>
        <taxon>Bryophyta</taxon>
        <taxon>Bryophytina</taxon>
        <taxon>Bryopsida</taxon>
        <taxon>Funariidae</taxon>
        <taxon>Funariales</taxon>
        <taxon>Funariaceae</taxon>
        <taxon>Physcomitrium</taxon>
    </lineage>
</organism>
<dbReference type="EMBL" id="ABEU02000019">
    <property type="protein sequence ID" value="PNR34320.1"/>
    <property type="molecule type" value="Genomic_DNA"/>
</dbReference>
<dbReference type="InParanoid" id="A0A2K1IYG3"/>
<dbReference type="Proteomes" id="UP000006727">
    <property type="component" value="Chromosome 19"/>
</dbReference>
<reference evidence="1 3" key="2">
    <citation type="journal article" date="2018" name="Plant J.">
        <title>The Physcomitrella patens chromosome-scale assembly reveals moss genome structure and evolution.</title>
        <authorList>
            <person name="Lang D."/>
            <person name="Ullrich K.K."/>
            <person name="Murat F."/>
            <person name="Fuchs J."/>
            <person name="Jenkins J."/>
            <person name="Haas F.B."/>
            <person name="Piednoel M."/>
            <person name="Gundlach H."/>
            <person name="Van Bel M."/>
            <person name="Meyberg R."/>
            <person name="Vives C."/>
            <person name="Morata J."/>
            <person name="Symeonidi A."/>
            <person name="Hiss M."/>
            <person name="Muchero W."/>
            <person name="Kamisugi Y."/>
            <person name="Saleh O."/>
            <person name="Blanc G."/>
            <person name="Decker E.L."/>
            <person name="van Gessel N."/>
            <person name="Grimwood J."/>
            <person name="Hayes R.D."/>
            <person name="Graham S.W."/>
            <person name="Gunter L.E."/>
            <person name="McDaniel S.F."/>
            <person name="Hoernstein S.N.W."/>
            <person name="Larsson A."/>
            <person name="Li F.W."/>
            <person name="Perroud P.F."/>
            <person name="Phillips J."/>
            <person name="Ranjan P."/>
            <person name="Rokshar D.S."/>
            <person name="Rothfels C.J."/>
            <person name="Schneider L."/>
            <person name="Shu S."/>
            <person name="Stevenson D.W."/>
            <person name="Thummler F."/>
            <person name="Tillich M."/>
            <person name="Villarreal Aguilar J.C."/>
            <person name="Widiez T."/>
            <person name="Wong G.K."/>
            <person name="Wymore A."/>
            <person name="Zhang Y."/>
            <person name="Zimmer A.D."/>
            <person name="Quatrano R.S."/>
            <person name="Mayer K.F.X."/>
            <person name="Goodstein D."/>
            <person name="Casacuberta J.M."/>
            <person name="Vandepoele K."/>
            <person name="Reski R."/>
            <person name="Cuming A.C."/>
            <person name="Tuskan G.A."/>
            <person name="Maumus F."/>
            <person name="Salse J."/>
            <person name="Schmutz J."/>
            <person name="Rensing S.A."/>
        </authorList>
    </citation>
    <scope>NUCLEOTIDE SEQUENCE [LARGE SCALE GENOMIC DNA]</scope>
    <source>
        <strain evidence="2 3">cv. Gransden 2004</strain>
    </source>
</reference>
<sequence length="100" mass="11624">MRENRFAGSYDRPAEYHMHDLYFPVHEMWEQYAGNRVADCKDAIGQSLCRQSLCSNRGELSSALDRGRPGYYEANVTSHQHRRLTPEDRGIFIYKVAVNL</sequence>
<accession>A0A2K1IYG3</accession>
<dbReference type="Gramene" id="Pp3c19_14730V3.1">
    <property type="protein sequence ID" value="Pp3c19_14730V3.1"/>
    <property type="gene ID" value="Pp3c19_14730"/>
</dbReference>
<evidence type="ECO:0000313" key="2">
    <source>
        <dbReference type="EnsemblPlants" id="Pp3c19_14730V3.1"/>
    </source>
</evidence>
<evidence type="ECO:0000313" key="1">
    <source>
        <dbReference type="EMBL" id="PNR34320.1"/>
    </source>
</evidence>
<gene>
    <name evidence="1" type="ORF">PHYPA_024137</name>
</gene>
<dbReference type="AlphaFoldDB" id="A0A2K1IYG3"/>
<reference evidence="1 3" key="1">
    <citation type="journal article" date="2008" name="Science">
        <title>The Physcomitrella genome reveals evolutionary insights into the conquest of land by plants.</title>
        <authorList>
            <person name="Rensing S."/>
            <person name="Lang D."/>
            <person name="Zimmer A."/>
            <person name="Terry A."/>
            <person name="Salamov A."/>
            <person name="Shapiro H."/>
            <person name="Nishiyama T."/>
            <person name="Perroud P.-F."/>
            <person name="Lindquist E."/>
            <person name="Kamisugi Y."/>
            <person name="Tanahashi T."/>
            <person name="Sakakibara K."/>
            <person name="Fujita T."/>
            <person name="Oishi K."/>
            <person name="Shin-I T."/>
            <person name="Kuroki Y."/>
            <person name="Toyoda A."/>
            <person name="Suzuki Y."/>
            <person name="Hashimoto A."/>
            <person name="Yamaguchi K."/>
            <person name="Sugano A."/>
            <person name="Kohara Y."/>
            <person name="Fujiyama A."/>
            <person name="Anterola A."/>
            <person name="Aoki S."/>
            <person name="Ashton N."/>
            <person name="Barbazuk W.B."/>
            <person name="Barker E."/>
            <person name="Bennetzen J."/>
            <person name="Bezanilla M."/>
            <person name="Blankenship R."/>
            <person name="Cho S.H."/>
            <person name="Dutcher S."/>
            <person name="Estelle M."/>
            <person name="Fawcett J.A."/>
            <person name="Gundlach H."/>
            <person name="Hanada K."/>
            <person name="Heyl A."/>
            <person name="Hicks K.A."/>
            <person name="Hugh J."/>
            <person name="Lohr M."/>
            <person name="Mayer K."/>
            <person name="Melkozernov A."/>
            <person name="Murata T."/>
            <person name="Nelson D."/>
            <person name="Pils B."/>
            <person name="Prigge M."/>
            <person name="Reiss B."/>
            <person name="Renner T."/>
            <person name="Rombauts S."/>
            <person name="Rushton P."/>
            <person name="Sanderfoot A."/>
            <person name="Schween G."/>
            <person name="Shiu S.-H."/>
            <person name="Stueber K."/>
            <person name="Theodoulou F.L."/>
            <person name="Tu H."/>
            <person name="Van de Peer Y."/>
            <person name="Verrier P.J."/>
            <person name="Waters E."/>
            <person name="Wood A."/>
            <person name="Yang L."/>
            <person name="Cove D."/>
            <person name="Cuming A."/>
            <person name="Hasebe M."/>
            <person name="Lucas S."/>
            <person name="Mishler D.B."/>
            <person name="Reski R."/>
            <person name="Grigoriev I."/>
            <person name="Quatrano R.S."/>
            <person name="Boore J.L."/>
        </authorList>
    </citation>
    <scope>NUCLEOTIDE SEQUENCE [LARGE SCALE GENOMIC DNA]</scope>
    <source>
        <strain evidence="2 3">cv. Gransden 2004</strain>
    </source>
</reference>
<proteinExistence type="predicted"/>
<reference evidence="2" key="3">
    <citation type="submission" date="2020-12" db="UniProtKB">
        <authorList>
            <consortium name="EnsemblPlants"/>
        </authorList>
    </citation>
    <scope>IDENTIFICATION</scope>
</reference>
<dbReference type="EnsemblPlants" id="Pp3c19_14730V3.1">
    <property type="protein sequence ID" value="Pp3c19_14730V3.1"/>
    <property type="gene ID" value="Pp3c19_14730"/>
</dbReference>
<name>A0A2K1IYG3_PHYPA</name>
<evidence type="ECO:0000313" key="3">
    <source>
        <dbReference type="Proteomes" id="UP000006727"/>
    </source>
</evidence>